<dbReference type="EMBL" id="FNXT01000014">
    <property type="protein sequence ID" value="SZX59666.1"/>
    <property type="molecule type" value="Genomic_DNA"/>
</dbReference>
<reference evidence="20 21" key="1">
    <citation type="submission" date="2016-10" db="EMBL/GenBank/DDBJ databases">
        <authorList>
            <person name="Cai Z."/>
        </authorList>
    </citation>
    <scope>NUCLEOTIDE SEQUENCE [LARGE SCALE GENOMIC DNA]</scope>
</reference>
<keyword evidence="5" id="KW-0808">Transferase</keyword>
<keyword evidence="10" id="KW-0862">Zinc</keyword>
<evidence type="ECO:0000256" key="14">
    <source>
        <dbReference type="ARBA" id="ARBA00023140"/>
    </source>
</evidence>
<evidence type="ECO:0000256" key="12">
    <source>
        <dbReference type="ARBA" id="ARBA00022989"/>
    </source>
</evidence>
<evidence type="ECO:0000256" key="3">
    <source>
        <dbReference type="ARBA" id="ARBA00008704"/>
    </source>
</evidence>
<keyword evidence="6" id="KW-0812">Transmembrane</keyword>
<keyword evidence="14" id="KW-0576">Peroxisome</keyword>
<evidence type="ECO:0000259" key="19">
    <source>
        <dbReference type="Pfam" id="PF04757"/>
    </source>
</evidence>
<dbReference type="InterPro" id="IPR006845">
    <property type="entry name" value="Pex_N"/>
</dbReference>
<dbReference type="AlphaFoldDB" id="A0A383V5M1"/>
<dbReference type="Pfam" id="PF04757">
    <property type="entry name" value="Pex2_Pex12"/>
    <property type="match status" value="1"/>
</dbReference>
<evidence type="ECO:0000256" key="13">
    <source>
        <dbReference type="ARBA" id="ARBA00023136"/>
    </source>
</evidence>
<proteinExistence type="inferred from homology"/>
<sequence length="188" mass="20366">MELGATLPAALHSPAAEAWQVEFAKMLPELERLSNTQLAPWPLRVLRSSQLDAQRLDAELTTMLQEQFMAAFMLFQPGRVSNLAPELNLLLAGLVYWLSIWQGRATPGSELMNLRYRNEHAMEAAAAAAAGAGGCSGSGGSSAVQPPSRLHGGRTGLEGPGLSQQQKLGYAAAFVGLPYLWLWWMHPQ</sequence>
<keyword evidence="12" id="KW-1133">Transmembrane helix</keyword>
<evidence type="ECO:0000313" key="20">
    <source>
        <dbReference type="EMBL" id="SZX59666.1"/>
    </source>
</evidence>
<evidence type="ECO:0000256" key="6">
    <source>
        <dbReference type="ARBA" id="ARBA00022692"/>
    </source>
</evidence>
<comment type="pathway">
    <text evidence="2">Protein modification; protein ubiquitination.</text>
</comment>
<evidence type="ECO:0000256" key="4">
    <source>
        <dbReference type="ARBA" id="ARBA00022448"/>
    </source>
</evidence>
<evidence type="ECO:0000256" key="18">
    <source>
        <dbReference type="SAM" id="MobiDB-lite"/>
    </source>
</evidence>
<keyword evidence="7" id="KW-0479">Metal-binding</keyword>
<keyword evidence="13" id="KW-0472">Membrane</keyword>
<keyword evidence="21" id="KW-1185">Reference proteome</keyword>
<dbReference type="Proteomes" id="UP000256970">
    <property type="component" value="Unassembled WGS sequence"/>
</dbReference>
<gene>
    <name evidence="20" type="ORF">BQ4739_LOCUS265</name>
</gene>
<evidence type="ECO:0000256" key="8">
    <source>
        <dbReference type="ARBA" id="ARBA00022771"/>
    </source>
</evidence>
<evidence type="ECO:0000256" key="17">
    <source>
        <dbReference type="ARBA" id="ARBA00034523"/>
    </source>
</evidence>
<dbReference type="GO" id="GO:0008270">
    <property type="term" value="F:zinc ion binding"/>
    <property type="evidence" value="ECO:0007669"/>
    <property type="project" value="UniProtKB-KW"/>
</dbReference>
<dbReference type="GO" id="GO:0061630">
    <property type="term" value="F:ubiquitin protein ligase activity"/>
    <property type="evidence" value="ECO:0007669"/>
    <property type="project" value="UniProtKB-EC"/>
</dbReference>
<comment type="catalytic activity">
    <reaction evidence="16">
        <text>[E2 ubiquitin-conjugating enzyme]-S-ubiquitinyl-L-cysteine + [acceptor protein]-L-cysteine = [E2 ubiquitin-conjugating enzyme]-L-cysteine + [acceptor protein]-S-ubiquitinyl-L-cysteine.</text>
        <dbReference type="EC" id="2.3.2.36"/>
    </reaction>
</comment>
<keyword evidence="4" id="KW-0813">Transport</keyword>
<accession>A0A383V5M1</accession>
<comment type="similarity">
    <text evidence="3">Belongs to the pex2/pex10/pex12 family.</text>
</comment>
<evidence type="ECO:0000256" key="10">
    <source>
        <dbReference type="ARBA" id="ARBA00022833"/>
    </source>
</evidence>
<evidence type="ECO:0000256" key="2">
    <source>
        <dbReference type="ARBA" id="ARBA00004906"/>
    </source>
</evidence>
<dbReference type="PANTHER" id="PTHR48178">
    <property type="entry name" value="PEROXISOME BIOGENESIS FACTOR 2"/>
    <property type="match status" value="1"/>
</dbReference>
<evidence type="ECO:0000313" key="21">
    <source>
        <dbReference type="Proteomes" id="UP000256970"/>
    </source>
</evidence>
<feature type="domain" description="Pex N-terminal" evidence="19">
    <location>
        <begin position="57"/>
        <end position="181"/>
    </location>
</feature>
<keyword evidence="9" id="KW-0833">Ubl conjugation pathway</keyword>
<evidence type="ECO:0000256" key="11">
    <source>
        <dbReference type="ARBA" id="ARBA00022927"/>
    </source>
</evidence>
<evidence type="ECO:0000256" key="16">
    <source>
        <dbReference type="ARBA" id="ARBA00034438"/>
    </source>
</evidence>
<evidence type="ECO:0000256" key="5">
    <source>
        <dbReference type="ARBA" id="ARBA00022679"/>
    </source>
</evidence>
<name>A0A383V5M1_TETOB</name>
<evidence type="ECO:0000256" key="15">
    <source>
        <dbReference type="ARBA" id="ARBA00032511"/>
    </source>
</evidence>
<dbReference type="EC" id="2.3.2.36" evidence="17"/>
<protein>
    <recommendedName>
        <fullName evidence="17">RING-type E3 ubiquitin transferase (cysteine targeting)</fullName>
        <ecNumber evidence="17">2.3.2.36</ecNumber>
    </recommendedName>
    <alternativeName>
        <fullName evidence="15">Peroxin-2</fullName>
    </alternativeName>
</protein>
<dbReference type="PANTHER" id="PTHR48178:SF1">
    <property type="entry name" value="PEROXISOME BIOGENESIS FACTOR 2"/>
    <property type="match status" value="1"/>
</dbReference>
<evidence type="ECO:0000256" key="1">
    <source>
        <dbReference type="ARBA" id="ARBA00004585"/>
    </source>
</evidence>
<dbReference type="GO" id="GO:0005778">
    <property type="term" value="C:peroxisomal membrane"/>
    <property type="evidence" value="ECO:0007669"/>
    <property type="project" value="UniProtKB-SubCell"/>
</dbReference>
<organism evidence="20 21">
    <name type="scientific">Tetradesmus obliquus</name>
    <name type="common">Green alga</name>
    <name type="synonym">Acutodesmus obliquus</name>
    <dbReference type="NCBI Taxonomy" id="3088"/>
    <lineage>
        <taxon>Eukaryota</taxon>
        <taxon>Viridiplantae</taxon>
        <taxon>Chlorophyta</taxon>
        <taxon>core chlorophytes</taxon>
        <taxon>Chlorophyceae</taxon>
        <taxon>CS clade</taxon>
        <taxon>Sphaeropleales</taxon>
        <taxon>Scenedesmaceae</taxon>
        <taxon>Tetradesmus</taxon>
    </lineage>
</organism>
<comment type="subcellular location">
    <subcellularLocation>
        <location evidence="1">Peroxisome membrane</location>
        <topology evidence="1">Multi-pass membrane protein</topology>
    </subcellularLocation>
</comment>
<evidence type="ECO:0000256" key="9">
    <source>
        <dbReference type="ARBA" id="ARBA00022786"/>
    </source>
</evidence>
<dbReference type="InterPro" id="IPR025654">
    <property type="entry name" value="PEX2/10"/>
</dbReference>
<evidence type="ECO:0000256" key="7">
    <source>
        <dbReference type="ARBA" id="ARBA00022723"/>
    </source>
</evidence>
<keyword evidence="8" id="KW-0863">Zinc-finger</keyword>
<feature type="region of interest" description="Disordered" evidence="18">
    <location>
        <begin position="136"/>
        <end position="158"/>
    </location>
</feature>
<keyword evidence="11" id="KW-0653">Protein transport</keyword>
<dbReference type="GO" id="GO:0016558">
    <property type="term" value="P:protein import into peroxisome matrix"/>
    <property type="evidence" value="ECO:0007669"/>
    <property type="project" value="InterPro"/>
</dbReference>